<dbReference type="GO" id="GO:0009535">
    <property type="term" value="C:chloroplast thylakoid membrane"/>
    <property type="evidence" value="ECO:0007669"/>
    <property type="project" value="TreeGrafter"/>
</dbReference>
<evidence type="ECO:0000256" key="7">
    <source>
        <dbReference type="ARBA" id="ARBA00022723"/>
    </source>
</evidence>
<feature type="domain" description="AAA+ ATPase" evidence="17">
    <location>
        <begin position="244"/>
        <end position="383"/>
    </location>
</feature>
<keyword evidence="15" id="KW-0472">Membrane</keyword>
<evidence type="ECO:0000256" key="16">
    <source>
        <dbReference type="RuleBase" id="RU003651"/>
    </source>
</evidence>
<keyword evidence="19" id="KW-1185">Reference proteome</keyword>
<dbReference type="InterPro" id="IPR011546">
    <property type="entry name" value="Pept_M41_FtsH_extracell"/>
</dbReference>
<keyword evidence="8 16" id="KW-0547">Nucleotide-binding</keyword>
<evidence type="ECO:0000256" key="15">
    <source>
        <dbReference type="ARBA" id="ARBA00023136"/>
    </source>
</evidence>
<dbReference type="GO" id="GO:0010304">
    <property type="term" value="P:PSII associated light-harvesting complex II catabolic process"/>
    <property type="evidence" value="ECO:0007669"/>
    <property type="project" value="UniProtKB-ARBA"/>
</dbReference>
<dbReference type="Proteomes" id="UP001497516">
    <property type="component" value="Chromosome 6"/>
</dbReference>
<dbReference type="PROSITE" id="PS00674">
    <property type="entry name" value="AAA"/>
    <property type="match status" value="1"/>
</dbReference>
<evidence type="ECO:0000256" key="1">
    <source>
        <dbReference type="ARBA" id="ARBA00001947"/>
    </source>
</evidence>
<comment type="similarity">
    <text evidence="16">Belongs to the AAA ATPase family.</text>
</comment>
<dbReference type="InterPro" id="IPR003959">
    <property type="entry name" value="ATPase_AAA_core"/>
</dbReference>
<dbReference type="InterPro" id="IPR005936">
    <property type="entry name" value="FtsH"/>
</dbReference>
<keyword evidence="11 16" id="KW-0067">ATP-binding</keyword>
<dbReference type="Pfam" id="PF17862">
    <property type="entry name" value="AAA_lid_3"/>
    <property type="match status" value="1"/>
</dbReference>
<dbReference type="GO" id="GO:0008270">
    <property type="term" value="F:zinc ion binding"/>
    <property type="evidence" value="ECO:0007669"/>
    <property type="project" value="InterPro"/>
</dbReference>
<dbReference type="InterPro" id="IPR037219">
    <property type="entry name" value="Peptidase_M41-like"/>
</dbReference>
<keyword evidence="12" id="KW-0809">Transit peptide</keyword>
<dbReference type="Gene3D" id="1.20.58.760">
    <property type="entry name" value="Peptidase M41"/>
    <property type="match status" value="1"/>
</dbReference>
<dbReference type="Gene3D" id="1.10.8.60">
    <property type="match status" value="1"/>
</dbReference>
<evidence type="ECO:0000256" key="2">
    <source>
        <dbReference type="ARBA" id="ARBA00004370"/>
    </source>
</evidence>
<dbReference type="Pfam" id="PF00004">
    <property type="entry name" value="AAA"/>
    <property type="match status" value="1"/>
</dbReference>
<evidence type="ECO:0000256" key="12">
    <source>
        <dbReference type="ARBA" id="ARBA00022946"/>
    </source>
</evidence>
<evidence type="ECO:0000256" key="10">
    <source>
        <dbReference type="ARBA" id="ARBA00022833"/>
    </source>
</evidence>
<accession>A0AAV2F1Q3</accession>
<comment type="similarity">
    <text evidence="3">In the C-terminal section; belongs to the peptidase M41 family.</text>
</comment>
<protein>
    <recommendedName>
        <fullName evidence="17">AAA+ ATPase domain-containing protein</fullName>
    </recommendedName>
</protein>
<evidence type="ECO:0000256" key="4">
    <source>
        <dbReference type="ARBA" id="ARBA00010550"/>
    </source>
</evidence>
<dbReference type="GO" id="GO:0016887">
    <property type="term" value="F:ATP hydrolysis activity"/>
    <property type="evidence" value="ECO:0007669"/>
    <property type="project" value="InterPro"/>
</dbReference>
<keyword evidence="14" id="KW-0482">Metalloprotease</keyword>
<dbReference type="InterPro" id="IPR000642">
    <property type="entry name" value="Peptidase_M41"/>
</dbReference>
<gene>
    <name evidence="18" type="ORF">LTRI10_LOCUS32813</name>
</gene>
<evidence type="ECO:0000256" key="5">
    <source>
        <dbReference type="ARBA" id="ARBA00022670"/>
    </source>
</evidence>
<keyword evidence="5" id="KW-0645">Protease</keyword>
<dbReference type="EMBL" id="OZ034819">
    <property type="protein sequence ID" value="CAL1392145.1"/>
    <property type="molecule type" value="Genomic_DNA"/>
</dbReference>
<evidence type="ECO:0000313" key="19">
    <source>
        <dbReference type="Proteomes" id="UP001497516"/>
    </source>
</evidence>
<keyword evidence="7" id="KW-0479">Metal-binding</keyword>
<comment type="subcellular location">
    <subcellularLocation>
        <location evidence="2">Membrane</location>
    </subcellularLocation>
</comment>
<dbReference type="InterPro" id="IPR041569">
    <property type="entry name" value="AAA_lid_3"/>
</dbReference>
<dbReference type="InterPro" id="IPR003960">
    <property type="entry name" value="ATPase_AAA_CS"/>
</dbReference>
<dbReference type="CDD" id="cd19501">
    <property type="entry name" value="RecA-like_FtsH"/>
    <property type="match status" value="1"/>
</dbReference>
<dbReference type="AlphaFoldDB" id="A0AAV2F1Q3"/>
<organism evidence="18 19">
    <name type="scientific">Linum trigynum</name>
    <dbReference type="NCBI Taxonomy" id="586398"/>
    <lineage>
        <taxon>Eukaryota</taxon>
        <taxon>Viridiplantae</taxon>
        <taxon>Streptophyta</taxon>
        <taxon>Embryophyta</taxon>
        <taxon>Tracheophyta</taxon>
        <taxon>Spermatophyta</taxon>
        <taxon>Magnoliopsida</taxon>
        <taxon>eudicotyledons</taxon>
        <taxon>Gunneridae</taxon>
        <taxon>Pentapetalae</taxon>
        <taxon>rosids</taxon>
        <taxon>fabids</taxon>
        <taxon>Malpighiales</taxon>
        <taxon>Linaceae</taxon>
        <taxon>Linum</taxon>
    </lineage>
</organism>
<dbReference type="PANTHER" id="PTHR23076:SF118">
    <property type="entry name" value="ATP-DEPENDENT ZINC METALLOPROTEASE FTSH 6, CHLOROPLASTIC"/>
    <property type="match status" value="1"/>
</dbReference>
<dbReference type="Gene3D" id="3.40.50.300">
    <property type="entry name" value="P-loop containing nucleotide triphosphate hydrolases"/>
    <property type="match status" value="1"/>
</dbReference>
<dbReference type="GO" id="GO:0004176">
    <property type="term" value="F:ATP-dependent peptidase activity"/>
    <property type="evidence" value="ECO:0007669"/>
    <property type="project" value="InterPro"/>
</dbReference>
<dbReference type="GO" id="GO:0006508">
    <property type="term" value="P:proteolysis"/>
    <property type="evidence" value="ECO:0007669"/>
    <property type="project" value="UniProtKB-KW"/>
</dbReference>
<dbReference type="InterPro" id="IPR027417">
    <property type="entry name" value="P-loop_NTPase"/>
</dbReference>
<evidence type="ECO:0000256" key="9">
    <source>
        <dbReference type="ARBA" id="ARBA00022801"/>
    </source>
</evidence>
<dbReference type="Pfam" id="PF01434">
    <property type="entry name" value="Peptidase_M41"/>
    <property type="match status" value="1"/>
</dbReference>
<evidence type="ECO:0000256" key="3">
    <source>
        <dbReference type="ARBA" id="ARBA00010044"/>
    </source>
</evidence>
<dbReference type="GO" id="GO:0004222">
    <property type="term" value="F:metalloendopeptidase activity"/>
    <property type="evidence" value="ECO:0007669"/>
    <property type="project" value="InterPro"/>
</dbReference>
<reference evidence="18 19" key="1">
    <citation type="submission" date="2024-04" db="EMBL/GenBank/DDBJ databases">
        <authorList>
            <person name="Fracassetti M."/>
        </authorList>
    </citation>
    <scope>NUCLEOTIDE SEQUENCE [LARGE SCALE GENOMIC DNA]</scope>
</reference>
<evidence type="ECO:0000256" key="14">
    <source>
        <dbReference type="ARBA" id="ARBA00023049"/>
    </source>
</evidence>
<sequence length="675" mass="73008">MAPALSLSLPNFPVSKFHDISKYTHIPKKKLFPGNPLEPKLNRRKLIYSTTTIGITHQVMSSGCKPANAEPESPVDATSSRMSYSRFLEYLEDGEVKKVDLFENGSVAIADIFNPALEKIQRVKIQLPGLPRELLRKMEEKNVDFSVQPMEMSWSDAVLDLLGNLALPLILLGSLLLRSGGPNSPGGPNLPFGLGRSKAKFQMEPNTGVTFGDVAGVDEAKQDFQEIVEFLKTPEKFSSIGAKIPKGVLLTGPPGTGKTLLAKAIAGEAGVPFFSLSGSEFIEMFVGVGASRVRDLFNKAKANAPCLVFIDEIDAVGRQRGTGIGGGNDEREQTLNQLLTEMDGFSGNTGVIVIAATNRPEILDSALLRAGRFDRQVSVGLPDVRGREEILKVHSKNKKLDTRNVSLSVIAMRTPGFSGADLANLMNEAAILAGRRGRDVITSKEIDDSIDRIVAGMEGTAMTDGRSKMLVAYHEIGHAVCATLTAGHDPVQKVSLIPRGQARGLTWFIPQDDPTLVSKQQLFARIVGGLGSRAAEEVIFGEPEITTGAAGDLLQVTQVPRQMVTMFGMSEIGPWALTDPAVQSGDVVLRMLARNSMSEKLAEDIDSAVRRIIGKAYEIAKEHVRNNREAIDKLVEVLLEKETVSGDEFRAVLSEFADISANRVKTLQVVEAANT</sequence>
<dbReference type="FunFam" id="3.40.50.300:FF:000001">
    <property type="entry name" value="ATP-dependent zinc metalloprotease FtsH"/>
    <property type="match status" value="1"/>
</dbReference>
<dbReference type="GO" id="GO:0005524">
    <property type="term" value="F:ATP binding"/>
    <property type="evidence" value="ECO:0007669"/>
    <property type="project" value="UniProtKB-KW"/>
</dbReference>
<dbReference type="SUPFAM" id="SSF140990">
    <property type="entry name" value="FtsH protease domain-like"/>
    <property type="match status" value="1"/>
</dbReference>
<dbReference type="Gene3D" id="3.30.720.210">
    <property type="match status" value="1"/>
</dbReference>
<dbReference type="InterPro" id="IPR003593">
    <property type="entry name" value="AAA+_ATPase"/>
</dbReference>
<comment type="cofactor">
    <cofactor evidence="1">
        <name>Zn(2+)</name>
        <dbReference type="ChEBI" id="CHEBI:29105"/>
    </cofactor>
</comment>
<name>A0AAV2F1Q3_9ROSI</name>
<dbReference type="SMART" id="SM00382">
    <property type="entry name" value="AAA"/>
    <property type="match status" value="1"/>
</dbReference>
<proteinExistence type="inferred from homology"/>
<keyword evidence="10" id="KW-0862">Zinc</keyword>
<keyword evidence="13" id="KW-1133">Transmembrane helix</keyword>
<dbReference type="FunFam" id="1.20.58.760:FF:000035">
    <property type="entry name" value="ATP-dependent zinc metalloprotease FTSH 6 chloroplastic"/>
    <property type="match status" value="1"/>
</dbReference>
<dbReference type="Pfam" id="PF06480">
    <property type="entry name" value="FtsH_ext"/>
    <property type="match status" value="1"/>
</dbReference>
<evidence type="ECO:0000313" key="18">
    <source>
        <dbReference type="EMBL" id="CAL1392145.1"/>
    </source>
</evidence>
<dbReference type="HAMAP" id="MF_01458">
    <property type="entry name" value="FtsH"/>
    <property type="match status" value="1"/>
</dbReference>
<dbReference type="PANTHER" id="PTHR23076">
    <property type="entry name" value="METALLOPROTEASE M41 FTSH"/>
    <property type="match status" value="1"/>
</dbReference>
<dbReference type="SUPFAM" id="SSF52540">
    <property type="entry name" value="P-loop containing nucleoside triphosphate hydrolases"/>
    <property type="match status" value="1"/>
</dbReference>
<evidence type="ECO:0000256" key="6">
    <source>
        <dbReference type="ARBA" id="ARBA00022692"/>
    </source>
</evidence>
<dbReference type="NCBIfam" id="TIGR01241">
    <property type="entry name" value="FtsH_fam"/>
    <property type="match status" value="1"/>
</dbReference>
<evidence type="ECO:0000259" key="17">
    <source>
        <dbReference type="SMART" id="SM00382"/>
    </source>
</evidence>
<evidence type="ECO:0000256" key="11">
    <source>
        <dbReference type="ARBA" id="ARBA00022840"/>
    </source>
</evidence>
<dbReference type="FunFam" id="1.10.8.60:FF:000001">
    <property type="entry name" value="ATP-dependent zinc metalloprotease FtsH"/>
    <property type="match status" value="1"/>
</dbReference>
<comment type="similarity">
    <text evidence="4">In the N-terminal section; belongs to the AAA ATPase family.</text>
</comment>
<evidence type="ECO:0000256" key="13">
    <source>
        <dbReference type="ARBA" id="ARBA00022989"/>
    </source>
</evidence>
<evidence type="ECO:0000256" key="8">
    <source>
        <dbReference type="ARBA" id="ARBA00022741"/>
    </source>
</evidence>
<keyword evidence="6" id="KW-0812">Transmembrane</keyword>
<keyword evidence="9" id="KW-0378">Hydrolase</keyword>